<dbReference type="AlphaFoldDB" id="A0A811L946"/>
<dbReference type="Pfam" id="PF00017">
    <property type="entry name" value="SH2"/>
    <property type="match status" value="1"/>
</dbReference>
<evidence type="ECO:0000256" key="7">
    <source>
        <dbReference type="RuleBase" id="RU362096"/>
    </source>
</evidence>
<dbReference type="Pfam" id="PF07714">
    <property type="entry name" value="PK_Tyr_Ser-Thr"/>
    <property type="match status" value="1"/>
</dbReference>
<feature type="domain" description="Protein kinase" evidence="10">
    <location>
        <begin position="138"/>
        <end position="393"/>
    </location>
</feature>
<proteinExistence type="inferred from homology"/>
<name>A0A811L946_9BILA</name>
<evidence type="ECO:0000259" key="10">
    <source>
        <dbReference type="PROSITE" id="PS50011"/>
    </source>
</evidence>
<feature type="compositionally biased region" description="Basic and acidic residues" evidence="8">
    <location>
        <begin position="454"/>
        <end position="485"/>
    </location>
</feature>
<dbReference type="SMART" id="SM00252">
    <property type="entry name" value="SH2"/>
    <property type="match status" value="1"/>
</dbReference>
<evidence type="ECO:0000259" key="9">
    <source>
        <dbReference type="PROSITE" id="PS50001"/>
    </source>
</evidence>
<dbReference type="Proteomes" id="UP000783686">
    <property type="component" value="Unassembled WGS sequence"/>
</dbReference>
<dbReference type="EMBL" id="CAJFDH010000005">
    <property type="protein sequence ID" value="CAD5223808.1"/>
    <property type="molecule type" value="Genomic_DNA"/>
</dbReference>
<feature type="domain" description="SH2" evidence="9">
    <location>
        <begin position="23"/>
        <end position="126"/>
    </location>
</feature>
<keyword evidence="6" id="KW-0727">SH2 domain</keyword>
<dbReference type="PRINTS" id="PR00109">
    <property type="entry name" value="TYRKINASE"/>
</dbReference>
<dbReference type="PANTHER" id="PTHR24418">
    <property type="entry name" value="TYROSINE-PROTEIN KINASE"/>
    <property type="match status" value="1"/>
</dbReference>
<keyword evidence="2 7" id="KW-0547">Nucleotide-binding</keyword>
<comment type="similarity">
    <text evidence="7">Belongs to the protein kinase superfamily. Tyr protein kinase family.</text>
</comment>
<evidence type="ECO:0000256" key="3">
    <source>
        <dbReference type="ARBA" id="ARBA00022777"/>
    </source>
</evidence>
<evidence type="ECO:0000256" key="8">
    <source>
        <dbReference type="SAM" id="MobiDB-lite"/>
    </source>
</evidence>
<keyword evidence="5 7" id="KW-0829">Tyrosine-protein kinase</keyword>
<accession>A0A811L946</accession>
<dbReference type="PROSITE" id="PS50011">
    <property type="entry name" value="PROTEIN_KINASE_DOM"/>
    <property type="match status" value="1"/>
</dbReference>
<dbReference type="EC" id="2.7.10.2" evidence="7"/>
<reference evidence="11" key="1">
    <citation type="submission" date="2020-09" db="EMBL/GenBank/DDBJ databases">
        <authorList>
            <person name="Kikuchi T."/>
        </authorList>
    </citation>
    <scope>NUCLEOTIDE SEQUENCE</scope>
    <source>
        <strain evidence="11">SH1</strain>
    </source>
</reference>
<dbReference type="GO" id="GO:0005524">
    <property type="term" value="F:ATP binding"/>
    <property type="evidence" value="ECO:0007669"/>
    <property type="project" value="UniProtKB-KW"/>
</dbReference>
<keyword evidence="1 7" id="KW-0808">Transferase</keyword>
<sequence length="548" mass="62281">MEVYEWTPKNIDTIEFATLKAPYYHGLLSREDTSEMLKESGDYLVRYTENEKEKKFQLVLSVLASHAGGLTKILNFKIDASDQGLMLIGTQKSYPTLEKLISALVLIRTTNPNILTSTIPYLLNPVLIKPWEVHHEEITQNNRICEGQFGDIYSGTLNLPKKEPQNVIVKVINLDGKAKLQVREFLNNARMMRILNHNNILKCYAVAPFYSPYLMALEIAGDGGLKTCLRASEVDNRQKIMFMTHAACGLDHIHKNRILHRYIAATNCLVHGDCLKLSGFSLAIKAEAFKIKVDHKLPFKWCSPESLITTTWTQKCDVWSFGVLCWEIFSNGAEPYGYLTSVELIKKILRGDRLTFPDNTPSEMVEFINKNIWSKDKERFTAAEVLQSLEEMVRTITDKDKKANSSPEKNAISPVEIKAESPVEKAEKNAISPISPAEKDKKLEKNPVSPISPAEKDKKPEKNAVSPMEKERRDRTVEKKERTVETDLNAPIKPEKKVSEASSKNKNLSSKKYKKESKTDPSTKVSMKVNKKKKKKDLKELTHVTREK</sequence>
<dbReference type="Proteomes" id="UP000614601">
    <property type="component" value="Unassembled WGS sequence"/>
</dbReference>
<dbReference type="SUPFAM" id="SSF56112">
    <property type="entry name" value="Protein kinase-like (PK-like)"/>
    <property type="match status" value="1"/>
</dbReference>
<dbReference type="InterPro" id="IPR036860">
    <property type="entry name" value="SH2_dom_sf"/>
</dbReference>
<dbReference type="EMBL" id="CAJFCW020000005">
    <property type="protein sequence ID" value="CAG9118854.1"/>
    <property type="molecule type" value="Genomic_DNA"/>
</dbReference>
<dbReference type="OrthoDB" id="3256376at2759"/>
<protein>
    <recommendedName>
        <fullName evidence="7">Tyrosine-protein kinase</fullName>
        <ecNumber evidence="7">2.7.10.2</ecNumber>
    </recommendedName>
</protein>
<organism evidence="11 12">
    <name type="scientific">Bursaphelenchus okinawaensis</name>
    <dbReference type="NCBI Taxonomy" id="465554"/>
    <lineage>
        <taxon>Eukaryota</taxon>
        <taxon>Metazoa</taxon>
        <taxon>Ecdysozoa</taxon>
        <taxon>Nematoda</taxon>
        <taxon>Chromadorea</taxon>
        <taxon>Rhabditida</taxon>
        <taxon>Tylenchina</taxon>
        <taxon>Tylenchomorpha</taxon>
        <taxon>Aphelenchoidea</taxon>
        <taxon>Aphelenchoididae</taxon>
        <taxon>Bursaphelenchus</taxon>
    </lineage>
</organism>
<dbReference type="InterPro" id="IPR001245">
    <property type="entry name" value="Ser-Thr/Tyr_kinase_cat_dom"/>
</dbReference>
<feature type="region of interest" description="Disordered" evidence="8">
    <location>
        <begin position="397"/>
        <end position="548"/>
    </location>
</feature>
<keyword evidence="12" id="KW-1185">Reference proteome</keyword>
<dbReference type="GO" id="GO:0004715">
    <property type="term" value="F:non-membrane spanning protein tyrosine kinase activity"/>
    <property type="evidence" value="ECO:0007669"/>
    <property type="project" value="UniProtKB-EC"/>
</dbReference>
<dbReference type="InterPro" id="IPR011009">
    <property type="entry name" value="Kinase-like_dom_sf"/>
</dbReference>
<dbReference type="Gene3D" id="3.30.505.10">
    <property type="entry name" value="SH2 domain"/>
    <property type="match status" value="1"/>
</dbReference>
<dbReference type="Gene3D" id="3.30.200.20">
    <property type="entry name" value="Phosphorylase Kinase, domain 1"/>
    <property type="match status" value="1"/>
</dbReference>
<dbReference type="SUPFAM" id="SSF55550">
    <property type="entry name" value="SH2 domain"/>
    <property type="match status" value="1"/>
</dbReference>
<dbReference type="InterPro" id="IPR000980">
    <property type="entry name" value="SH2"/>
</dbReference>
<evidence type="ECO:0000256" key="1">
    <source>
        <dbReference type="ARBA" id="ARBA00022679"/>
    </source>
</evidence>
<evidence type="ECO:0000313" key="12">
    <source>
        <dbReference type="Proteomes" id="UP000614601"/>
    </source>
</evidence>
<evidence type="ECO:0000256" key="2">
    <source>
        <dbReference type="ARBA" id="ARBA00022741"/>
    </source>
</evidence>
<evidence type="ECO:0000313" key="11">
    <source>
        <dbReference type="EMBL" id="CAD5223808.1"/>
    </source>
</evidence>
<dbReference type="InterPro" id="IPR000719">
    <property type="entry name" value="Prot_kinase_dom"/>
</dbReference>
<dbReference type="PROSITE" id="PS50001">
    <property type="entry name" value="SH2"/>
    <property type="match status" value="1"/>
</dbReference>
<evidence type="ECO:0000256" key="6">
    <source>
        <dbReference type="PROSITE-ProRule" id="PRU00191"/>
    </source>
</evidence>
<dbReference type="InterPro" id="IPR050198">
    <property type="entry name" value="Non-receptor_tyrosine_kinases"/>
</dbReference>
<keyword evidence="3 7" id="KW-0418">Kinase</keyword>
<dbReference type="Gene3D" id="1.10.510.10">
    <property type="entry name" value="Transferase(Phosphotransferase) domain 1"/>
    <property type="match status" value="1"/>
</dbReference>
<feature type="compositionally biased region" description="Basic and acidic residues" evidence="8">
    <location>
        <begin position="537"/>
        <end position="548"/>
    </location>
</feature>
<evidence type="ECO:0000256" key="4">
    <source>
        <dbReference type="ARBA" id="ARBA00022840"/>
    </source>
</evidence>
<gene>
    <name evidence="11" type="ORF">BOKJ2_LOCUS10578</name>
</gene>
<evidence type="ECO:0000256" key="5">
    <source>
        <dbReference type="ARBA" id="ARBA00023137"/>
    </source>
</evidence>
<keyword evidence="4 7" id="KW-0067">ATP-binding</keyword>
<comment type="catalytic activity">
    <reaction evidence="7">
        <text>L-tyrosyl-[protein] + ATP = O-phospho-L-tyrosyl-[protein] + ADP + H(+)</text>
        <dbReference type="Rhea" id="RHEA:10596"/>
        <dbReference type="Rhea" id="RHEA-COMP:10136"/>
        <dbReference type="Rhea" id="RHEA-COMP:20101"/>
        <dbReference type="ChEBI" id="CHEBI:15378"/>
        <dbReference type="ChEBI" id="CHEBI:30616"/>
        <dbReference type="ChEBI" id="CHEBI:46858"/>
        <dbReference type="ChEBI" id="CHEBI:61978"/>
        <dbReference type="ChEBI" id="CHEBI:456216"/>
        <dbReference type="EC" id="2.7.10.2"/>
    </reaction>
</comment>
<feature type="compositionally biased region" description="Basic and acidic residues" evidence="8">
    <location>
        <begin position="417"/>
        <end position="428"/>
    </location>
</feature>
<comment type="caution">
    <text evidence="11">The sequence shown here is derived from an EMBL/GenBank/DDBJ whole genome shotgun (WGS) entry which is preliminary data.</text>
</comment>